<evidence type="ECO:0000259" key="6">
    <source>
        <dbReference type="SMART" id="SM01155"/>
    </source>
</evidence>
<keyword evidence="2" id="KW-0496">Mitochondrion</keyword>
<evidence type="ECO:0000256" key="4">
    <source>
        <dbReference type="ARBA" id="ARBA00035682"/>
    </source>
</evidence>
<dbReference type="OMA" id="AMVVNRI"/>
<evidence type="ECO:0000256" key="3">
    <source>
        <dbReference type="ARBA" id="ARBA00035647"/>
    </source>
</evidence>
<dbReference type="Proteomes" id="UP000054270">
    <property type="component" value="Unassembled WGS sequence"/>
</dbReference>
<dbReference type="OrthoDB" id="3268560at2759"/>
<dbReference type="PANTHER" id="PTHR32035">
    <property type="entry name" value="AURORA KINASE A-INTERACTING PROTEIN"/>
    <property type="match status" value="1"/>
</dbReference>
<feature type="region of interest" description="Disordered" evidence="5">
    <location>
        <begin position="32"/>
        <end position="101"/>
    </location>
</feature>
<dbReference type="Pfam" id="PF08213">
    <property type="entry name" value="COX24_C"/>
    <property type="match status" value="1"/>
</dbReference>
<evidence type="ECO:0000256" key="2">
    <source>
        <dbReference type="ARBA" id="ARBA00023128"/>
    </source>
</evidence>
<evidence type="ECO:0000256" key="1">
    <source>
        <dbReference type="ARBA" id="ARBA00004173"/>
    </source>
</evidence>
<dbReference type="InterPro" id="IPR013177">
    <property type="entry name" value="Ribosomal_mS38_C"/>
</dbReference>
<proteinExistence type="inferred from homology"/>
<reference evidence="8" key="1">
    <citation type="submission" date="2014-04" db="EMBL/GenBank/DDBJ databases">
        <title>Evolutionary Origins and Diversification of the Mycorrhizal Mutualists.</title>
        <authorList>
            <consortium name="DOE Joint Genome Institute"/>
            <consortium name="Mycorrhizal Genomics Consortium"/>
            <person name="Kohler A."/>
            <person name="Kuo A."/>
            <person name="Nagy L.G."/>
            <person name="Floudas D."/>
            <person name="Copeland A."/>
            <person name="Barry K.W."/>
            <person name="Cichocki N."/>
            <person name="Veneault-Fourrey C."/>
            <person name="LaButti K."/>
            <person name="Lindquist E.A."/>
            <person name="Lipzen A."/>
            <person name="Lundell T."/>
            <person name="Morin E."/>
            <person name="Murat C."/>
            <person name="Riley R."/>
            <person name="Ohm R."/>
            <person name="Sun H."/>
            <person name="Tunlid A."/>
            <person name="Henrissat B."/>
            <person name="Grigoriev I.V."/>
            <person name="Hibbett D.S."/>
            <person name="Martin F."/>
        </authorList>
    </citation>
    <scope>NUCLEOTIDE SEQUENCE [LARGE SCALE GENOMIC DNA]</scope>
    <source>
        <strain evidence="8">FD-334 SS-4</strain>
    </source>
</reference>
<evidence type="ECO:0000313" key="7">
    <source>
        <dbReference type="EMBL" id="KJA27016.1"/>
    </source>
</evidence>
<dbReference type="GO" id="GO:0005739">
    <property type="term" value="C:mitochondrion"/>
    <property type="evidence" value="ECO:0007669"/>
    <property type="project" value="UniProtKB-SubCell"/>
</dbReference>
<dbReference type="SMART" id="SM01155">
    <property type="entry name" value="DUF1713"/>
    <property type="match status" value="1"/>
</dbReference>
<sequence>MAALSRFINAPASRRSFSSYFSSKAGGGRYFNSAKPGKPGVVAANGAPKPDTAAAAEAQPDGGVQSSPSSPLAEPQAAPSTPAVAAENPSPAAHLPTTSHMPPLAVSAKDFKMHQFFALHRPLLLIGQPSALFRGVAPGQSLLAGGAPATQHGLGSGLGLGFGLDASLDPLVDADAEAARQLTRALTVARAEAALSWERTLKHLGLDVAQDADRVGLPAQFAREWAEVLLDSTKRKRRKKMKKHKLKKRRRLTRAERMKLK</sequence>
<dbReference type="EMBL" id="KN817525">
    <property type="protein sequence ID" value="KJA27016.1"/>
    <property type="molecule type" value="Genomic_DNA"/>
</dbReference>
<dbReference type="AlphaFoldDB" id="A0A0D2PEK4"/>
<gene>
    <name evidence="7" type="ORF">HYPSUDRAFT_63277</name>
</gene>
<feature type="domain" description="Ribosomal protein mS38 C-terminal" evidence="6">
    <location>
        <begin position="229"/>
        <end position="261"/>
    </location>
</feature>
<keyword evidence="8" id="KW-1185">Reference proteome</keyword>
<feature type="region of interest" description="Disordered" evidence="5">
    <location>
        <begin position="236"/>
        <end position="261"/>
    </location>
</feature>
<dbReference type="STRING" id="945553.A0A0D2PEK4"/>
<organism evidence="7 8">
    <name type="scientific">Hypholoma sublateritium (strain FD-334 SS-4)</name>
    <dbReference type="NCBI Taxonomy" id="945553"/>
    <lineage>
        <taxon>Eukaryota</taxon>
        <taxon>Fungi</taxon>
        <taxon>Dikarya</taxon>
        <taxon>Basidiomycota</taxon>
        <taxon>Agaricomycotina</taxon>
        <taxon>Agaricomycetes</taxon>
        <taxon>Agaricomycetidae</taxon>
        <taxon>Agaricales</taxon>
        <taxon>Agaricineae</taxon>
        <taxon>Strophariaceae</taxon>
        <taxon>Hypholoma</taxon>
    </lineage>
</organism>
<protein>
    <recommendedName>
        <fullName evidence="4">Small ribosomal subunit protein mS38</fullName>
    </recommendedName>
</protein>
<evidence type="ECO:0000256" key="5">
    <source>
        <dbReference type="SAM" id="MobiDB-lite"/>
    </source>
</evidence>
<accession>A0A0D2PEK4</accession>
<feature type="compositionally biased region" description="Low complexity" evidence="5">
    <location>
        <begin position="43"/>
        <end position="60"/>
    </location>
</feature>
<comment type="similarity">
    <text evidence="3">Belongs to the mitochondrion-specific ribosomal protein mS38 family.</text>
</comment>
<evidence type="ECO:0000313" key="8">
    <source>
        <dbReference type="Proteomes" id="UP000054270"/>
    </source>
</evidence>
<comment type="subcellular location">
    <subcellularLocation>
        <location evidence="1">Mitochondrion</location>
    </subcellularLocation>
</comment>
<dbReference type="PANTHER" id="PTHR32035:SF3">
    <property type="entry name" value="SMALL RIBOSOMAL SUBUNIT PROTEIN MS38"/>
    <property type="match status" value="1"/>
</dbReference>
<feature type="compositionally biased region" description="Basic residues" evidence="5">
    <location>
        <begin position="236"/>
        <end position="252"/>
    </location>
</feature>
<name>A0A0D2PEK4_HYPSF</name>